<feature type="region of interest" description="Disordered" evidence="2">
    <location>
        <begin position="167"/>
        <end position="190"/>
    </location>
</feature>
<dbReference type="InterPro" id="IPR023994">
    <property type="entry name" value="NiFe-hyd_HybE"/>
</dbReference>
<dbReference type="Proteomes" id="UP001193680">
    <property type="component" value="Unassembled WGS sequence"/>
</dbReference>
<comment type="caution">
    <text evidence="3">The sequence shown here is derived from an EMBL/GenBank/DDBJ whole genome shotgun (WGS) entry which is preliminary data.</text>
</comment>
<dbReference type="RefSeq" id="WP_185977815.1">
    <property type="nucleotide sequence ID" value="NZ_JACBGI020000005.1"/>
</dbReference>
<dbReference type="InterPro" id="IPR038530">
    <property type="entry name" value="NiFe-hyd_HybE_sf"/>
</dbReference>
<reference evidence="3 4" key="1">
    <citation type="submission" date="2020-06" db="EMBL/GenBank/DDBJ databases">
        <authorList>
            <person name="Scott K."/>
        </authorList>
    </citation>
    <scope>NUCLEOTIDE SEQUENCE [LARGE SCALE GENOMIC DNA]</scope>
    <source>
        <strain evidence="3 4">HH1</strain>
    </source>
</reference>
<reference evidence="3 4" key="2">
    <citation type="submission" date="2020-11" db="EMBL/GenBank/DDBJ databases">
        <title>Sulfur oxidizing isolate from Hospital Hole Sinkhole.</title>
        <authorList>
            <person name="Scott K.M."/>
        </authorList>
    </citation>
    <scope>NUCLEOTIDE SEQUENCE [LARGE SCALE GENOMIC DNA]</scope>
    <source>
        <strain evidence="3 4">HH1</strain>
    </source>
</reference>
<gene>
    <name evidence="3" type="primary">hybE</name>
    <name evidence="3" type="ORF">H8792_004925</name>
</gene>
<keyword evidence="4" id="KW-1185">Reference proteome</keyword>
<name>A0ABS0C003_9GAMM</name>
<dbReference type="Pfam" id="PF11939">
    <property type="entry name" value="NiFe-hyd_HybE"/>
    <property type="match status" value="1"/>
</dbReference>
<dbReference type="EMBL" id="JACBGI020000005">
    <property type="protein sequence ID" value="MBF6057677.1"/>
    <property type="molecule type" value="Genomic_DNA"/>
</dbReference>
<dbReference type="Gene3D" id="3.30.1460.40">
    <property type="entry name" value="[NiFe]-hydrogenase assembly chaperone, HybE"/>
    <property type="match status" value="1"/>
</dbReference>
<evidence type="ECO:0000313" key="4">
    <source>
        <dbReference type="Proteomes" id="UP001193680"/>
    </source>
</evidence>
<comment type="similarity">
    <text evidence="1">Belongs to the HupJ family.</text>
</comment>
<dbReference type="NCBIfam" id="TIGR03993">
    <property type="entry name" value="hydrog_HybE"/>
    <property type="match status" value="1"/>
</dbReference>
<evidence type="ECO:0000256" key="1">
    <source>
        <dbReference type="ARBA" id="ARBA00006532"/>
    </source>
</evidence>
<protein>
    <submittedName>
        <fullName evidence="3">[NiFe]-hydrogenase assembly chaperone HybE</fullName>
    </submittedName>
</protein>
<sequence length="212" mass="24280">MDARNLITPDSQPIHFSPTESFDVNRWKERVESYFEKVYQGSMKELPIVNTRLSVGFASLKEICTNIYLGAMVSPWFVNLIFKIVDEEGTDRHHQLYKAGLGETVLVKFPSGDYEFIVNHEAELGYFYTCSLVSDTHVFENQEVAVSLADQCLRLVFDTAAKEPDLFKPQNEERSMKQKNKVEKPEEKRESVISRRKLFGLDALAGETSESI</sequence>
<proteinExistence type="inferred from homology"/>
<organism evidence="3 4">
    <name type="scientific">Thiomicrorhabdus heinhorstiae</name>
    <dbReference type="NCBI Taxonomy" id="2748010"/>
    <lineage>
        <taxon>Bacteria</taxon>
        <taxon>Pseudomonadati</taxon>
        <taxon>Pseudomonadota</taxon>
        <taxon>Gammaproteobacteria</taxon>
        <taxon>Thiotrichales</taxon>
        <taxon>Piscirickettsiaceae</taxon>
        <taxon>Thiomicrorhabdus</taxon>
    </lineage>
</organism>
<evidence type="ECO:0000313" key="3">
    <source>
        <dbReference type="EMBL" id="MBF6057677.1"/>
    </source>
</evidence>
<accession>A0ABS0C003</accession>
<evidence type="ECO:0000256" key="2">
    <source>
        <dbReference type="SAM" id="MobiDB-lite"/>
    </source>
</evidence>